<dbReference type="GO" id="GO:0005737">
    <property type="term" value="C:cytoplasm"/>
    <property type="evidence" value="ECO:0007669"/>
    <property type="project" value="UniProtKB-SubCell"/>
</dbReference>
<keyword evidence="3" id="KW-0880">Kelch repeat</keyword>
<evidence type="ECO:0000256" key="1">
    <source>
        <dbReference type="ARBA" id="ARBA00004214"/>
    </source>
</evidence>
<dbReference type="SUPFAM" id="SSF117281">
    <property type="entry name" value="Kelch motif"/>
    <property type="match status" value="2"/>
</dbReference>
<proteinExistence type="predicted"/>
<organism evidence="10 11">
    <name type="scientific">Sinocyclocheilus anshuiensis</name>
    <dbReference type="NCBI Taxonomy" id="1608454"/>
    <lineage>
        <taxon>Eukaryota</taxon>
        <taxon>Metazoa</taxon>
        <taxon>Chordata</taxon>
        <taxon>Craniata</taxon>
        <taxon>Vertebrata</taxon>
        <taxon>Euteleostomi</taxon>
        <taxon>Actinopterygii</taxon>
        <taxon>Neopterygii</taxon>
        <taxon>Teleostei</taxon>
        <taxon>Ostariophysi</taxon>
        <taxon>Cypriniformes</taxon>
        <taxon>Cyprinidae</taxon>
        <taxon>Cyprininae</taxon>
        <taxon>Sinocyclocheilus</taxon>
    </lineage>
</organism>
<dbReference type="InterPro" id="IPR051746">
    <property type="entry name" value="Kelch_domain_containing_8"/>
</dbReference>
<comment type="function">
    <text evidence="9">Involved in pinching off the separated nuclei at the cleavage furrow and in cytokinesis. Required for mitotic integrity and maintenance of chromosomal stability. Protects cells against mitotic errors, centrosomal amplification, micronucleus formation and aneuploidy. Plays a key role of midbody function involving abscission of the daughter cells during cytokinesis and appropriate chromosomal and nuclear segregation into the daughter cells.</text>
</comment>
<dbReference type="Ensembl" id="ENSSANT00000073548.1">
    <property type="protein sequence ID" value="ENSSANP00000069182.1"/>
    <property type="gene ID" value="ENSSANG00000034499.1"/>
</dbReference>
<evidence type="ECO:0000256" key="2">
    <source>
        <dbReference type="ARBA" id="ARBA00004496"/>
    </source>
</evidence>
<reference evidence="10" key="1">
    <citation type="submission" date="2025-08" db="UniProtKB">
        <authorList>
            <consortium name="Ensembl"/>
        </authorList>
    </citation>
    <scope>IDENTIFICATION</scope>
</reference>
<evidence type="ECO:0000256" key="7">
    <source>
        <dbReference type="ARBA" id="ARBA00023306"/>
    </source>
</evidence>
<keyword evidence="4" id="KW-0963">Cytoplasm</keyword>
<comment type="subcellular location">
    <subcellularLocation>
        <location evidence="2">Cytoplasm</location>
    </subcellularLocation>
    <subcellularLocation>
        <location evidence="1">Midbody</location>
    </subcellularLocation>
</comment>
<dbReference type="InterPro" id="IPR006652">
    <property type="entry name" value="Kelch_1"/>
</dbReference>
<dbReference type="GO" id="GO:1902410">
    <property type="term" value="P:mitotic cytokinetic process"/>
    <property type="evidence" value="ECO:0007669"/>
    <property type="project" value="TreeGrafter"/>
</dbReference>
<dbReference type="Proteomes" id="UP000472260">
    <property type="component" value="Unassembled WGS sequence"/>
</dbReference>
<evidence type="ECO:0000313" key="10">
    <source>
        <dbReference type="Ensembl" id="ENSSANP00000069182.1"/>
    </source>
</evidence>
<dbReference type="GO" id="GO:0030496">
    <property type="term" value="C:midbody"/>
    <property type="evidence" value="ECO:0007669"/>
    <property type="project" value="UniProtKB-SubCell"/>
</dbReference>
<protein>
    <recommendedName>
        <fullName evidence="8">Kelch domain-containing protein 8B</fullName>
    </recommendedName>
</protein>
<sequence>MSAPVKSLYWEVFPSMATQRVYCTPVLWAGRLYVLGGCSENGLPLDSAEVLDLESQRWCELPSLPTARAGASAVVVGDQLMVMGGMDAQQSPLASVEVYHPDEGKWERKTGLGQPSMGITTLEKDGKVYALGGMGADTTPQASVRLYEPTKDQWLPLTSMPTPRYGAFSLLHGNKIYVLGGRQGKLPVTAFEAFDLEMKSWTRYPCIPSRRAFSSSLKQRKRQIFMICHLCAGVWLKATRSCRMREKRADFVAGCLGGWVIAAGGLGNQPSPLASVERYNQLKRRWEPVAPLPSPRCSCASIQTPNMLFLIGGVSQGPSNAVEALCLKETV</sequence>
<keyword evidence="5" id="KW-0132">Cell division</keyword>
<keyword evidence="7" id="KW-0131">Cell cycle</keyword>
<evidence type="ECO:0000256" key="4">
    <source>
        <dbReference type="ARBA" id="ARBA00022490"/>
    </source>
</evidence>
<dbReference type="GO" id="GO:0110070">
    <property type="term" value="C:cellularization cleavage furrow"/>
    <property type="evidence" value="ECO:0007669"/>
    <property type="project" value="TreeGrafter"/>
</dbReference>
<evidence type="ECO:0000256" key="5">
    <source>
        <dbReference type="ARBA" id="ARBA00022618"/>
    </source>
</evidence>
<dbReference type="InterPro" id="IPR015915">
    <property type="entry name" value="Kelch-typ_b-propeller"/>
</dbReference>
<evidence type="ECO:0000313" key="11">
    <source>
        <dbReference type="Proteomes" id="UP000472260"/>
    </source>
</evidence>
<gene>
    <name evidence="10" type="primary">LOC107671938</name>
</gene>
<evidence type="ECO:0000256" key="9">
    <source>
        <dbReference type="ARBA" id="ARBA00045748"/>
    </source>
</evidence>
<evidence type="ECO:0000256" key="8">
    <source>
        <dbReference type="ARBA" id="ARBA00041086"/>
    </source>
</evidence>
<dbReference type="PANTHER" id="PTHR46260:SF2">
    <property type="entry name" value="KELCH DOMAIN-CONTAINING PROTEIN 8B"/>
    <property type="match status" value="1"/>
</dbReference>
<name>A0A671QBX0_9TELE</name>
<dbReference type="Pfam" id="PF01344">
    <property type="entry name" value="Kelch_1"/>
    <property type="match status" value="5"/>
</dbReference>
<dbReference type="SMART" id="SM00612">
    <property type="entry name" value="Kelch"/>
    <property type="match status" value="5"/>
</dbReference>
<dbReference type="AlphaFoldDB" id="A0A671QBX0"/>
<reference evidence="10" key="2">
    <citation type="submission" date="2025-09" db="UniProtKB">
        <authorList>
            <consortium name="Ensembl"/>
        </authorList>
    </citation>
    <scope>IDENTIFICATION</scope>
</reference>
<dbReference type="PANTHER" id="PTHR46260">
    <property type="entry name" value="RING-TYPE DOMAIN-CONTAINING PROTEIN"/>
    <property type="match status" value="1"/>
</dbReference>
<dbReference type="GO" id="GO:0140014">
    <property type="term" value="P:mitotic nuclear division"/>
    <property type="evidence" value="ECO:0007669"/>
    <property type="project" value="TreeGrafter"/>
</dbReference>
<evidence type="ECO:0000256" key="6">
    <source>
        <dbReference type="ARBA" id="ARBA00022737"/>
    </source>
</evidence>
<keyword evidence="11" id="KW-1185">Reference proteome</keyword>
<accession>A0A671QBX0</accession>
<dbReference type="GO" id="GO:0098813">
    <property type="term" value="P:nuclear chromosome segregation"/>
    <property type="evidence" value="ECO:0007669"/>
    <property type="project" value="TreeGrafter"/>
</dbReference>
<dbReference type="GO" id="GO:0045171">
    <property type="term" value="C:intercellular bridge"/>
    <property type="evidence" value="ECO:0007669"/>
    <property type="project" value="TreeGrafter"/>
</dbReference>
<keyword evidence="6" id="KW-0677">Repeat</keyword>
<dbReference type="Gene3D" id="2.120.10.80">
    <property type="entry name" value="Kelch-type beta propeller"/>
    <property type="match status" value="3"/>
</dbReference>
<evidence type="ECO:0000256" key="3">
    <source>
        <dbReference type="ARBA" id="ARBA00022441"/>
    </source>
</evidence>